<accession>A0A165F432</accession>
<evidence type="ECO:0000313" key="1">
    <source>
        <dbReference type="EMBL" id="KZT56144.1"/>
    </source>
</evidence>
<reference evidence="1 2" key="1">
    <citation type="journal article" date="2016" name="Mol. Biol. Evol.">
        <title>Comparative Genomics of Early-Diverging Mushroom-Forming Fungi Provides Insights into the Origins of Lignocellulose Decay Capabilities.</title>
        <authorList>
            <person name="Nagy L.G."/>
            <person name="Riley R."/>
            <person name="Tritt A."/>
            <person name="Adam C."/>
            <person name="Daum C."/>
            <person name="Floudas D."/>
            <person name="Sun H."/>
            <person name="Yadav J.S."/>
            <person name="Pangilinan J."/>
            <person name="Larsson K.H."/>
            <person name="Matsuura K."/>
            <person name="Barry K."/>
            <person name="Labutti K."/>
            <person name="Kuo R."/>
            <person name="Ohm R.A."/>
            <person name="Bhattacharya S.S."/>
            <person name="Shirouzu T."/>
            <person name="Yoshinaga Y."/>
            <person name="Martin F.M."/>
            <person name="Grigoriev I.V."/>
            <person name="Hibbett D.S."/>
        </authorList>
    </citation>
    <scope>NUCLEOTIDE SEQUENCE [LARGE SCALE GENOMIC DNA]</scope>
    <source>
        <strain evidence="1 2">HHB12733</strain>
    </source>
</reference>
<protein>
    <submittedName>
        <fullName evidence="1">Uncharacterized protein</fullName>
    </submittedName>
</protein>
<proteinExistence type="predicted"/>
<evidence type="ECO:0000313" key="2">
    <source>
        <dbReference type="Proteomes" id="UP000076842"/>
    </source>
</evidence>
<sequence>MRIYTRILGVLPPLYTLSELNDSKMFGGGEFKPKSAFVHTTLMGSMTRGERMTIDFNMLRRYAETGKHKASSSPTA</sequence>
<organism evidence="1 2">
    <name type="scientific">Calocera cornea HHB12733</name>
    <dbReference type="NCBI Taxonomy" id="1353952"/>
    <lineage>
        <taxon>Eukaryota</taxon>
        <taxon>Fungi</taxon>
        <taxon>Dikarya</taxon>
        <taxon>Basidiomycota</taxon>
        <taxon>Agaricomycotina</taxon>
        <taxon>Dacrymycetes</taxon>
        <taxon>Dacrymycetales</taxon>
        <taxon>Dacrymycetaceae</taxon>
        <taxon>Calocera</taxon>
    </lineage>
</organism>
<gene>
    <name evidence="1" type="ORF">CALCODRAFT_324033</name>
</gene>
<dbReference type="EMBL" id="KV423982">
    <property type="protein sequence ID" value="KZT56144.1"/>
    <property type="molecule type" value="Genomic_DNA"/>
</dbReference>
<dbReference type="AlphaFoldDB" id="A0A165F432"/>
<name>A0A165F432_9BASI</name>
<dbReference type="Proteomes" id="UP000076842">
    <property type="component" value="Unassembled WGS sequence"/>
</dbReference>
<dbReference type="InParanoid" id="A0A165F432"/>
<keyword evidence="2" id="KW-1185">Reference proteome</keyword>